<dbReference type="GO" id="GO:0005737">
    <property type="term" value="C:cytoplasm"/>
    <property type="evidence" value="ECO:0007669"/>
    <property type="project" value="UniProtKB-SubCell"/>
</dbReference>
<evidence type="ECO:0000256" key="15">
    <source>
        <dbReference type="ARBA" id="ARBA00023159"/>
    </source>
</evidence>
<dbReference type="Pfam" id="PF21354">
    <property type="entry name" value="STAT_linker"/>
    <property type="match status" value="1"/>
</dbReference>
<dbReference type="GO" id="GO:0060337">
    <property type="term" value="P:type I interferon-mediated signaling pathway"/>
    <property type="evidence" value="ECO:0007669"/>
    <property type="project" value="UniProtKB-ARBA"/>
</dbReference>
<evidence type="ECO:0000256" key="16">
    <source>
        <dbReference type="ARBA" id="ARBA00023163"/>
    </source>
</evidence>
<dbReference type="SUPFAM" id="SSF48092">
    <property type="entry name" value="Transcription factor STAT-4 N-domain"/>
    <property type="match status" value="1"/>
</dbReference>
<organism evidence="21 22">
    <name type="scientific">Esox lucius</name>
    <name type="common">Northern pike</name>
    <dbReference type="NCBI Taxonomy" id="8010"/>
    <lineage>
        <taxon>Eukaryota</taxon>
        <taxon>Metazoa</taxon>
        <taxon>Chordata</taxon>
        <taxon>Craniata</taxon>
        <taxon>Vertebrata</taxon>
        <taxon>Euteleostomi</taxon>
        <taxon>Actinopterygii</taxon>
        <taxon>Neopterygii</taxon>
        <taxon>Teleostei</taxon>
        <taxon>Protacanthopterygii</taxon>
        <taxon>Esociformes</taxon>
        <taxon>Esocidae</taxon>
        <taxon>Esox</taxon>
    </lineage>
</organism>
<keyword evidence="7 19" id="KW-0597">Phosphoprotein</keyword>
<dbReference type="FunFam" id="1.20.1050.20:FF:000001">
    <property type="entry name" value="Signal transducer and activator of transcription"/>
    <property type="match status" value="1"/>
</dbReference>
<evidence type="ECO:0000256" key="4">
    <source>
        <dbReference type="ARBA" id="ARBA00022481"/>
    </source>
</evidence>
<comment type="similarity">
    <text evidence="3 19">Belongs to the transcription factor STAT family.</text>
</comment>
<dbReference type="Gene3D" id="1.10.532.10">
    <property type="entry name" value="STAT transcription factor, N-terminal domain"/>
    <property type="match status" value="1"/>
</dbReference>
<dbReference type="GO" id="GO:0003677">
    <property type="term" value="F:DNA binding"/>
    <property type="evidence" value="ECO:0007669"/>
    <property type="project" value="UniProtKB-KW"/>
</dbReference>
<dbReference type="FunFam" id="1.10.238.10:FF:000012">
    <property type="entry name" value="Signal transducer and activator of transcription"/>
    <property type="match status" value="1"/>
</dbReference>
<keyword evidence="17 19" id="KW-0539">Nucleus</keyword>
<name>A0A3P8YFC7_ESOLU</name>
<dbReference type="GeneTree" id="ENSGT01050000244905"/>
<dbReference type="GO" id="GO:0051607">
    <property type="term" value="P:defense response to virus"/>
    <property type="evidence" value="ECO:0007669"/>
    <property type="project" value="UniProtKB-ARBA"/>
</dbReference>
<dbReference type="InterPro" id="IPR015988">
    <property type="entry name" value="STAT_TF_CC"/>
</dbReference>
<keyword evidence="16 19" id="KW-0804">Transcription</keyword>
<evidence type="ECO:0000259" key="20">
    <source>
        <dbReference type="PROSITE" id="PS50001"/>
    </source>
</evidence>
<evidence type="ECO:0000256" key="13">
    <source>
        <dbReference type="ARBA" id="ARBA00023054"/>
    </source>
</evidence>
<dbReference type="InterPro" id="IPR013800">
    <property type="entry name" value="STAT_TF_alpha"/>
</dbReference>
<dbReference type="InterPro" id="IPR048988">
    <property type="entry name" value="STAT_linker"/>
</dbReference>
<keyword evidence="9" id="KW-0832">Ubl conjugation</keyword>
<keyword evidence="14 19" id="KW-0238">DNA-binding</keyword>
<dbReference type="InterPro" id="IPR036535">
    <property type="entry name" value="STAT_N_sf"/>
</dbReference>
<evidence type="ECO:0000256" key="1">
    <source>
        <dbReference type="ARBA" id="ARBA00004123"/>
    </source>
</evidence>
<dbReference type="Pfam" id="PF00017">
    <property type="entry name" value="SH2"/>
    <property type="match status" value="1"/>
</dbReference>
<dbReference type="GO" id="GO:0051093">
    <property type="term" value="P:negative regulation of developmental process"/>
    <property type="evidence" value="ECO:0007669"/>
    <property type="project" value="UniProtKB-ARBA"/>
</dbReference>
<reference evidence="21" key="3">
    <citation type="submission" date="2025-08" db="UniProtKB">
        <authorList>
            <consortium name="Ensembl"/>
        </authorList>
    </citation>
    <scope>IDENTIFICATION</scope>
</reference>
<evidence type="ECO:0000256" key="9">
    <source>
        <dbReference type="ARBA" id="ARBA00022843"/>
    </source>
</evidence>
<dbReference type="PANTHER" id="PTHR11801">
    <property type="entry name" value="SIGNAL TRANSDUCER AND ACTIVATOR OF TRANSCRIPTION"/>
    <property type="match status" value="1"/>
</dbReference>
<dbReference type="FunFam" id="3.30.505.10:FF:000003">
    <property type="entry name" value="Signal transducer and activator of transcription"/>
    <property type="match status" value="1"/>
</dbReference>
<dbReference type="Gene3D" id="3.30.505.10">
    <property type="entry name" value="SH2 domain"/>
    <property type="match status" value="1"/>
</dbReference>
<dbReference type="Gene3D" id="6.10.250.3310">
    <property type="entry name" value="signal transducer and activator of transcription 1"/>
    <property type="match status" value="1"/>
</dbReference>
<keyword evidence="12 19" id="KW-0805">Transcription regulation</keyword>
<evidence type="ECO:0000256" key="8">
    <source>
        <dbReference type="ARBA" id="ARBA00022765"/>
    </source>
</evidence>
<dbReference type="SUPFAM" id="SSF55550">
    <property type="entry name" value="SH2 domain"/>
    <property type="match status" value="1"/>
</dbReference>
<dbReference type="Gene3D" id="1.20.1050.20">
    <property type="entry name" value="STAT transcription factor, all-alpha domain"/>
    <property type="match status" value="1"/>
</dbReference>
<dbReference type="FunFam" id="2.60.40.630:FF:000001">
    <property type="entry name" value="Signal transducer and activator of transcription"/>
    <property type="match status" value="1"/>
</dbReference>
<evidence type="ECO:0000256" key="17">
    <source>
        <dbReference type="ARBA" id="ARBA00023242"/>
    </source>
</evidence>
<dbReference type="Pfam" id="PF12162">
    <property type="entry name" value="STAT1_TAZ2bind"/>
    <property type="match status" value="1"/>
</dbReference>
<gene>
    <name evidence="21" type="primary">STAT1</name>
</gene>
<evidence type="ECO:0000256" key="3">
    <source>
        <dbReference type="ARBA" id="ARBA00005586"/>
    </source>
</evidence>
<dbReference type="SUPFAM" id="SSF47655">
    <property type="entry name" value="STAT"/>
    <property type="match status" value="1"/>
</dbReference>
<dbReference type="FunFam" id="1.10.532.10:FF:000001">
    <property type="entry name" value="Signal transducer and activator of transcription"/>
    <property type="match status" value="1"/>
</dbReference>
<dbReference type="GO" id="GO:0005654">
    <property type="term" value="C:nucleoplasm"/>
    <property type="evidence" value="ECO:0007669"/>
    <property type="project" value="UniProtKB-ARBA"/>
</dbReference>
<reference evidence="21" key="2">
    <citation type="submission" date="2020-02" db="EMBL/GenBank/DDBJ databases">
        <title>Esox lucius (northern pike) genome, fEsoLuc1, primary haplotype.</title>
        <authorList>
            <person name="Myers G."/>
            <person name="Karagic N."/>
            <person name="Meyer A."/>
            <person name="Pippel M."/>
            <person name="Reichard M."/>
            <person name="Winkler S."/>
            <person name="Tracey A."/>
            <person name="Sims Y."/>
            <person name="Howe K."/>
            <person name="Rhie A."/>
            <person name="Formenti G."/>
            <person name="Durbin R."/>
            <person name="Fedrigo O."/>
            <person name="Jarvis E.D."/>
        </authorList>
    </citation>
    <scope>NUCLEOTIDE SEQUENCE [LARGE SCALE GENOMIC DNA]</scope>
</reference>
<keyword evidence="13" id="KW-0175">Coiled coil</keyword>
<evidence type="ECO:0000256" key="12">
    <source>
        <dbReference type="ARBA" id="ARBA00023015"/>
    </source>
</evidence>
<dbReference type="InterPro" id="IPR001217">
    <property type="entry name" value="STAT"/>
</dbReference>
<dbReference type="InterPro" id="IPR013801">
    <property type="entry name" value="STAT_TF_DNA-bd"/>
</dbReference>
<keyword evidence="22" id="KW-1185">Reference proteome</keyword>
<evidence type="ECO:0000256" key="18">
    <source>
        <dbReference type="PROSITE-ProRule" id="PRU00191"/>
    </source>
</evidence>
<keyword evidence="15 19" id="KW-0010">Activator</keyword>
<dbReference type="InterPro" id="IPR038295">
    <property type="entry name" value="STAT1_C_sf"/>
</dbReference>
<dbReference type="InterPro" id="IPR013799">
    <property type="entry name" value="STAT_TF_prot_interaction"/>
</dbReference>
<keyword evidence="6" id="KW-1017">Isopeptide bond</keyword>
<keyword evidence="4" id="KW-0488">Methylation</keyword>
<dbReference type="Pfam" id="PF02865">
    <property type="entry name" value="STAT_int"/>
    <property type="match status" value="1"/>
</dbReference>
<dbReference type="GO" id="GO:0042981">
    <property type="term" value="P:regulation of apoptotic process"/>
    <property type="evidence" value="ECO:0007669"/>
    <property type="project" value="UniProtKB-ARBA"/>
</dbReference>
<dbReference type="Gene3D" id="1.10.238.10">
    <property type="entry name" value="EF-hand"/>
    <property type="match status" value="1"/>
</dbReference>
<evidence type="ECO:0000256" key="2">
    <source>
        <dbReference type="ARBA" id="ARBA00004496"/>
    </source>
</evidence>
<keyword evidence="8" id="KW-0013">ADP-ribosylation</keyword>
<accession>A0A3P8YFC7</accession>
<keyword evidence="11 18" id="KW-0727">SH2 domain</keyword>
<evidence type="ECO:0000256" key="6">
    <source>
        <dbReference type="ARBA" id="ARBA00022499"/>
    </source>
</evidence>
<reference evidence="21" key="4">
    <citation type="submission" date="2025-09" db="UniProtKB">
        <authorList>
            <consortium name="Ensembl"/>
        </authorList>
    </citation>
    <scope>IDENTIFICATION</scope>
</reference>
<dbReference type="Pfam" id="PF01017">
    <property type="entry name" value="STAT_alpha"/>
    <property type="match status" value="1"/>
</dbReference>
<reference evidence="22" key="1">
    <citation type="journal article" date="2014" name="PLoS ONE">
        <title>The genome and linkage map of the northern pike (Esox lucius): conserved synteny revealed between the salmonid sister group and the Neoteleostei.</title>
        <authorList>
            <person name="Rondeau E.B."/>
            <person name="Minkley D.R."/>
            <person name="Leong J.S."/>
            <person name="Messmer A.M."/>
            <person name="Jantzen J.R."/>
            <person name="von Schalburg K.R."/>
            <person name="Lemon C."/>
            <person name="Bird N.H."/>
            <person name="Koop B.F."/>
        </authorList>
    </citation>
    <scope>NUCLEOTIDE SEQUENCE</scope>
</reference>
<dbReference type="GO" id="GO:0007259">
    <property type="term" value="P:cell surface receptor signaling pathway via JAK-STAT"/>
    <property type="evidence" value="ECO:0007669"/>
    <property type="project" value="UniProtKB-ARBA"/>
</dbReference>
<dbReference type="SMART" id="SM00964">
    <property type="entry name" value="STAT_int"/>
    <property type="match status" value="1"/>
</dbReference>
<dbReference type="Bgee" id="ENSELUG00000000593">
    <property type="expression patterns" value="Expressed in spleen and 14 other cell types or tissues"/>
</dbReference>
<dbReference type="GO" id="GO:0000981">
    <property type="term" value="F:DNA-binding transcription factor activity, RNA polymerase II-specific"/>
    <property type="evidence" value="ECO:0007669"/>
    <property type="project" value="UniProtKB-ARBA"/>
</dbReference>
<evidence type="ECO:0000256" key="14">
    <source>
        <dbReference type="ARBA" id="ARBA00023125"/>
    </source>
</evidence>
<evidence type="ECO:0000256" key="10">
    <source>
        <dbReference type="ARBA" id="ARBA00022990"/>
    </source>
</evidence>
<dbReference type="Gene3D" id="2.60.40.630">
    <property type="entry name" value="STAT transcription factor, DNA-binding domain"/>
    <property type="match status" value="1"/>
</dbReference>
<evidence type="ECO:0000256" key="19">
    <source>
        <dbReference type="RuleBase" id="RU046415"/>
    </source>
</evidence>
<dbReference type="InterPro" id="IPR022752">
    <property type="entry name" value="STAT1_TAZ2-bd_C"/>
</dbReference>
<protein>
    <recommendedName>
        <fullName evidence="19">Signal transducer and activator of transcription</fullName>
    </recommendedName>
</protein>
<dbReference type="InterPro" id="IPR012345">
    <property type="entry name" value="STAT_TF_DNA-bd_N"/>
</dbReference>
<dbReference type="Ensembl" id="ENSELUT00000024365.3">
    <property type="protein sequence ID" value="ENSELUP00000015312.3"/>
    <property type="gene ID" value="ENSELUG00000035687.1"/>
</dbReference>
<evidence type="ECO:0000256" key="5">
    <source>
        <dbReference type="ARBA" id="ARBA00022490"/>
    </source>
</evidence>
<evidence type="ECO:0000256" key="11">
    <source>
        <dbReference type="ARBA" id="ARBA00022999"/>
    </source>
</evidence>
<dbReference type="InterPro" id="IPR036860">
    <property type="entry name" value="SH2_dom_sf"/>
</dbReference>
<sequence length="745" mass="86274">MAQWKQLQKLDSWCLEQLDQLYDDTFPMEIRQYLSTWIESHDWETVATSDSLATVRFHDLLAQLDDQYSRFALENNLLLQLNIRRIKRKLQDKFQEKPLKMAMIICNCLKEEKKILASIIKNVYNFLSLQNAEQEMKTLEDLQDKHDFKNLQRRVECCSASRSGSERLKNNRKKSCFFSPDLKRVVHQIADVLSLAGEIQDTLVLEEMPELKRRQQIACIGGPPDACLDQLQIWFTAVAEGLQQIRQQLKKLQELEQKYTYENDPITQFKSTLEERSLTLFKNLIVNSFVVERQPCMATHPQRPLVLKTGVQFTVKIRLLVKLQEFNYKLKVKSVFDKFRKFNILGTNTKVMNMEESSGSLAAEFRHLKLKEQRGNGNRSNEAPLIVTEELHSISFETQLSQPGFKVQLETMSLPIVVISHISQLPCAWASVMWYNMLTCEPKNLLFFLNPPPVTWGQLSEVLSWQFSSVTKRGLNEEQLRMLGDKLLAGNPDGLIPWTKFCKNEKTLPFWLWIEGILELIKKHLLFLWNDGLIMGFVSKGKEKALLKDKEPGTFLLRFSESSREGAITFTWVERSNNNVQCHSVVPYTKKHLSVVTFPDILRNYKVMAPENIPENPLLYLYPDIPKDRAFQQYYSHPTEAAEPMELDSADLTGYILQGFVSVSEVHPSRLQDNIMPMSPEVFGELSRIINPAEIDSVVGVSQTVVATHRLDTVCLNCKRDHGLSLISLYVRQKNTTRTRKRWLY</sequence>
<dbReference type="SUPFAM" id="SSF49417">
    <property type="entry name" value="p53-like transcription factors"/>
    <property type="match status" value="1"/>
</dbReference>
<proteinExistence type="inferred from homology"/>
<dbReference type="InterPro" id="IPR000980">
    <property type="entry name" value="SH2"/>
</dbReference>
<dbReference type="FunFam" id="6.10.250.3310:FF:000002">
    <property type="entry name" value="Signal transducer and activator of transcription"/>
    <property type="match status" value="1"/>
</dbReference>
<dbReference type="Pfam" id="PF02864">
    <property type="entry name" value="STAT_bind"/>
    <property type="match status" value="1"/>
</dbReference>
<evidence type="ECO:0000313" key="22">
    <source>
        <dbReference type="Proteomes" id="UP000265140"/>
    </source>
</evidence>
<dbReference type="AlphaFoldDB" id="A0A3P8YFC7"/>
<dbReference type="GO" id="GO:0060333">
    <property type="term" value="P:type II interferon-mediated signaling pathway"/>
    <property type="evidence" value="ECO:0007669"/>
    <property type="project" value="UniProtKB-ARBA"/>
</dbReference>
<keyword evidence="10" id="KW-0007">Acetylation</keyword>
<dbReference type="Proteomes" id="UP000265140">
    <property type="component" value="Chromosome 16"/>
</dbReference>
<comment type="subcellular location">
    <subcellularLocation>
        <location evidence="2 19">Cytoplasm</location>
    </subcellularLocation>
    <subcellularLocation>
        <location evidence="1 19">Nucleus</location>
    </subcellularLocation>
</comment>
<feature type="domain" description="SH2" evidence="20">
    <location>
        <begin position="529"/>
        <end position="607"/>
    </location>
</feature>
<evidence type="ECO:0000313" key="21">
    <source>
        <dbReference type="Ensembl" id="ENSELUP00000015312.3"/>
    </source>
</evidence>
<dbReference type="PROSITE" id="PS50001">
    <property type="entry name" value="SH2"/>
    <property type="match status" value="1"/>
</dbReference>
<keyword evidence="5 19" id="KW-0963">Cytoplasm</keyword>
<dbReference type="InterPro" id="IPR008967">
    <property type="entry name" value="p53-like_TF_DNA-bd_sf"/>
</dbReference>
<evidence type="ECO:0000256" key="7">
    <source>
        <dbReference type="ARBA" id="ARBA00022553"/>
    </source>
</evidence>